<reference evidence="1" key="1">
    <citation type="submission" date="2020-10" db="EMBL/GenBank/DDBJ databases">
        <title>Ca. Dormibacterota MAGs.</title>
        <authorList>
            <person name="Montgomery K."/>
        </authorList>
    </citation>
    <scope>NUCLEOTIDE SEQUENCE [LARGE SCALE GENOMIC DNA]</scope>
    <source>
        <strain evidence="1">SC8812_S17_10</strain>
    </source>
</reference>
<keyword evidence="2" id="KW-1185">Reference proteome</keyword>
<name>A0A934K7B0_9BACT</name>
<accession>A0A934K7B0</accession>
<dbReference type="Proteomes" id="UP000612893">
    <property type="component" value="Unassembled WGS sequence"/>
</dbReference>
<protein>
    <submittedName>
        <fullName evidence="1">Uncharacterized protein</fullName>
    </submittedName>
</protein>
<dbReference type="AlphaFoldDB" id="A0A934K7B0"/>
<comment type="caution">
    <text evidence="1">The sequence shown here is derived from an EMBL/GenBank/DDBJ whole genome shotgun (WGS) entry which is preliminary data.</text>
</comment>
<proteinExistence type="predicted"/>
<dbReference type="RefSeq" id="WP_338198991.1">
    <property type="nucleotide sequence ID" value="NZ_JAEKNR010000035.1"/>
</dbReference>
<evidence type="ECO:0000313" key="1">
    <source>
        <dbReference type="EMBL" id="MBJ7597060.1"/>
    </source>
</evidence>
<gene>
    <name evidence="1" type="ORF">JF922_03100</name>
</gene>
<organism evidence="1 2">
    <name type="scientific">Candidatus Nephthysia bennettiae</name>
    <dbReference type="NCBI Taxonomy" id="3127016"/>
    <lineage>
        <taxon>Bacteria</taxon>
        <taxon>Bacillati</taxon>
        <taxon>Candidatus Dormiibacterota</taxon>
        <taxon>Candidatus Dormibacteria</taxon>
        <taxon>Candidatus Dormibacterales</taxon>
        <taxon>Candidatus Dormibacteraceae</taxon>
        <taxon>Candidatus Nephthysia</taxon>
    </lineage>
</organism>
<dbReference type="EMBL" id="JAEKNR010000035">
    <property type="protein sequence ID" value="MBJ7597060.1"/>
    <property type="molecule type" value="Genomic_DNA"/>
</dbReference>
<sequence>MAAGELMWAAHQLRQAIALAERAAEMGGHDFLPISEAAGARGLADWLDERAEEWKQEVRQ</sequence>
<evidence type="ECO:0000313" key="2">
    <source>
        <dbReference type="Proteomes" id="UP000612893"/>
    </source>
</evidence>